<name>A0AA45USQ7_ANAPH</name>
<dbReference type="Proteomes" id="UP000078419">
    <property type="component" value="Unassembled WGS sequence"/>
</dbReference>
<proteinExistence type="predicted"/>
<keyword evidence="1" id="KW-0812">Transmembrane</keyword>
<evidence type="ECO:0000313" key="3">
    <source>
        <dbReference type="Proteomes" id="UP000078419"/>
    </source>
</evidence>
<reference evidence="3" key="1">
    <citation type="submission" date="2016-03" db="EMBL/GenBank/DDBJ databases">
        <authorList>
            <person name="Loux Valentin"/>
        </authorList>
    </citation>
    <scope>NUCLEOTIDE SEQUENCE [LARGE SCALE GENOMIC DNA]</scope>
    <source>
        <strain evidence="3">C1</strain>
    </source>
</reference>
<evidence type="ECO:0000313" key="2">
    <source>
        <dbReference type="EMBL" id="SBO13953.1"/>
    </source>
</evidence>
<organism evidence="2 3">
    <name type="scientific">Anaplasma phagocytophilum</name>
    <name type="common">Ehrlichia phagocytophila</name>
    <dbReference type="NCBI Taxonomy" id="948"/>
    <lineage>
        <taxon>Bacteria</taxon>
        <taxon>Pseudomonadati</taxon>
        <taxon>Pseudomonadota</taxon>
        <taxon>Alphaproteobacteria</taxon>
        <taxon>Rickettsiales</taxon>
        <taxon>Anaplasmataceae</taxon>
        <taxon>Anaplasma</taxon>
        <taxon>phagocytophilum group</taxon>
    </lineage>
</organism>
<dbReference type="EMBL" id="FLLR01000007">
    <property type="protein sequence ID" value="SBO13953.1"/>
    <property type="molecule type" value="Genomic_DNA"/>
</dbReference>
<evidence type="ECO:0000256" key="1">
    <source>
        <dbReference type="SAM" id="Phobius"/>
    </source>
</evidence>
<accession>A0AA45USQ7</accession>
<comment type="caution">
    <text evidence="2">The sequence shown here is derived from an EMBL/GenBank/DDBJ whole genome shotgun (WGS) entry which is preliminary data.</text>
</comment>
<feature type="transmembrane region" description="Helical" evidence="1">
    <location>
        <begin position="44"/>
        <end position="62"/>
    </location>
</feature>
<protein>
    <submittedName>
        <fullName evidence="2">Uncharacterized protein</fullName>
    </submittedName>
</protein>
<keyword evidence="1" id="KW-1133">Transmembrane helix</keyword>
<dbReference type="AlphaFoldDB" id="A0AA45USQ7"/>
<keyword evidence="1" id="KW-0472">Membrane</keyword>
<sequence length="72" mass="8467">MVDASINFPYFIEKVVPLGSPILHCPIYKHNFYVSKNHVLERKLLFVVYLAIVRLYYALIMMEINASLDHVR</sequence>
<gene>
    <name evidence="2" type="ORF">ANAPC1_00293</name>
</gene>